<dbReference type="Gene3D" id="2.80.10.50">
    <property type="match status" value="1"/>
</dbReference>
<protein>
    <submittedName>
        <fullName evidence="2">Uncharacterized protein</fullName>
    </submittedName>
</protein>
<organism evidence="2 3">
    <name type="scientific">Haloferula sargassicola</name>
    <dbReference type="NCBI Taxonomy" id="490096"/>
    <lineage>
        <taxon>Bacteria</taxon>
        <taxon>Pseudomonadati</taxon>
        <taxon>Verrucomicrobiota</taxon>
        <taxon>Verrucomicrobiia</taxon>
        <taxon>Verrucomicrobiales</taxon>
        <taxon>Verrucomicrobiaceae</taxon>
        <taxon>Haloferula</taxon>
    </lineage>
</organism>
<feature type="chain" id="PRO_5046927020" evidence="1">
    <location>
        <begin position="23"/>
        <end position="862"/>
    </location>
</feature>
<evidence type="ECO:0000256" key="1">
    <source>
        <dbReference type="SAM" id="SignalP"/>
    </source>
</evidence>
<name>A0ABP9UKQ4_9BACT</name>
<evidence type="ECO:0000313" key="3">
    <source>
        <dbReference type="Proteomes" id="UP001476282"/>
    </source>
</evidence>
<sequence length="862" mass="92474">MMRFVKRLGIAGISLVPLWCQAAPGDPDPSFAPIVRNAIPPGSVRVLPDGSVLLGSSWEGFDHIDDMPVGDRILLGPDGEVSGEPVPGLLEPLGNLAFVDGISTSASRDWFSLGHGEWLLPDEADGWLKRQANGTLVPFPTALPEGQRIVPQFVAGDRLWVIRTGGGQRFAEIRDRSDGAIDPSFQPSADWPDQPLQLIPATGGGAWVMGGDSSPLLLASWYGGDKANVIFRIADDGSFDEMVSPVEVNHYARPSLSPAADGFRVVTGRDRRFSLFYDSAETRTIDWHDDEAASTRRMSFVFPRGRPFTWAEDATGAVVSVGRDGRLQRFTGTDTTDTSFVGPGRARSVIALPDGKWLVDGTRRLLADGQPDPDWHVSNPTAPGQVRSIQALTDGRLLVEGRFSSFEGAAARDLVIMNGDGSVDPGFVADPRAAFPVSAAFSEGAVYVVTGYPVNLPGGSVSNLVKLGSGGGLDETFDAEEGTQLWGGRFTQVFAQPGGGLIAVRRSEAEVPMETVFFMDATGTVQARLPSSISRLGRTVLPLSAGGCVVGPVIHGADGTQLRQLGGSAELNPVCEWQGGVLFTETRSSDPARQRLRWWRDDRWVAGFAAPPLTGGQGVLHATEGDEGRLYLAANWVGVGWRIRRMLPDGSIDEAFAAPEWKFRVRRDAGTWRIAGSSGLENFDPASWDRAVIPSDWAYHPGTSKLWVGGSFNLVDGHARDGLARLEAGGVSPPSGEPLTAYDSWAIAMELGESGPEDDDDGDGVVNALEFLFGSDPRQASEGARVDVGGEMAVFSYPVSLEALDSTHEVEFSDDLVGWETADETNALLTSGPEVGDVIRISVSLPRADQRRLFFRLRAEVR</sequence>
<reference evidence="2 3" key="1">
    <citation type="submission" date="2024-02" db="EMBL/GenBank/DDBJ databases">
        <title>Haloferula sargassicola NBRC 104335.</title>
        <authorList>
            <person name="Ichikawa N."/>
            <person name="Katano-Makiyama Y."/>
            <person name="Hidaka K."/>
        </authorList>
    </citation>
    <scope>NUCLEOTIDE SEQUENCE [LARGE SCALE GENOMIC DNA]</scope>
    <source>
        <strain evidence="2 3">NBRC 104335</strain>
    </source>
</reference>
<keyword evidence="1" id="KW-0732">Signal</keyword>
<dbReference type="Proteomes" id="UP001476282">
    <property type="component" value="Unassembled WGS sequence"/>
</dbReference>
<feature type="signal peptide" evidence="1">
    <location>
        <begin position="1"/>
        <end position="22"/>
    </location>
</feature>
<dbReference type="EMBL" id="BAABRI010000005">
    <property type="protein sequence ID" value="GAA5481977.1"/>
    <property type="molecule type" value="Genomic_DNA"/>
</dbReference>
<proteinExistence type="predicted"/>
<accession>A0ABP9UKQ4</accession>
<evidence type="ECO:0000313" key="2">
    <source>
        <dbReference type="EMBL" id="GAA5481977.1"/>
    </source>
</evidence>
<keyword evidence="3" id="KW-1185">Reference proteome</keyword>
<comment type="caution">
    <text evidence="2">The sequence shown here is derived from an EMBL/GenBank/DDBJ whole genome shotgun (WGS) entry which is preliminary data.</text>
</comment>
<gene>
    <name evidence="2" type="ORF">Hsar01_01192</name>
</gene>